<feature type="domain" description="Methyl-accepting transducer" evidence="6">
    <location>
        <begin position="137"/>
        <end position="366"/>
    </location>
</feature>
<evidence type="ECO:0000256" key="3">
    <source>
        <dbReference type="ARBA" id="ARBA00029447"/>
    </source>
</evidence>
<dbReference type="CDD" id="cd11386">
    <property type="entry name" value="MCP_signal"/>
    <property type="match status" value="1"/>
</dbReference>
<comment type="caution">
    <text evidence="8">The sequence shown here is derived from an EMBL/GenBank/DDBJ whole genome shotgun (WGS) entry which is preliminary data.</text>
</comment>
<gene>
    <name evidence="8" type="ORF">JJ685_18965</name>
</gene>
<dbReference type="Pfam" id="PF00015">
    <property type="entry name" value="MCPsignal"/>
    <property type="match status" value="1"/>
</dbReference>
<name>A0A937CUY1_9BURK</name>
<evidence type="ECO:0000256" key="5">
    <source>
        <dbReference type="SAM" id="Phobius"/>
    </source>
</evidence>
<reference evidence="8 9" key="1">
    <citation type="journal article" date="2017" name="Int. J. Syst. Evol. Microbiol.">
        <title>Ramlibacter monticola sp. nov., isolated from forest soil.</title>
        <authorList>
            <person name="Chaudhary D.K."/>
            <person name="Kim J."/>
        </authorList>
    </citation>
    <scope>NUCLEOTIDE SEQUENCE [LARGE SCALE GENOMIC DNA]</scope>
    <source>
        <strain evidence="8 9">KACC 19175</strain>
    </source>
</reference>
<comment type="similarity">
    <text evidence="3">Belongs to the methyl-accepting chemotaxis (MCP) protein family.</text>
</comment>
<keyword evidence="5" id="KW-0812">Transmembrane</keyword>
<feature type="transmembrane region" description="Helical" evidence="5">
    <location>
        <begin position="58"/>
        <end position="79"/>
    </location>
</feature>
<dbReference type="FunFam" id="1.10.287.950:FF:000001">
    <property type="entry name" value="Methyl-accepting chemotaxis sensory transducer"/>
    <property type="match status" value="1"/>
</dbReference>
<comment type="subcellular location">
    <subcellularLocation>
        <location evidence="1">Membrane</location>
    </subcellularLocation>
</comment>
<keyword evidence="4" id="KW-0807">Transducer</keyword>
<dbReference type="PROSITE" id="PS50111">
    <property type="entry name" value="CHEMOTAXIS_TRANSDUC_2"/>
    <property type="match status" value="1"/>
</dbReference>
<evidence type="ECO:0000256" key="2">
    <source>
        <dbReference type="ARBA" id="ARBA00022481"/>
    </source>
</evidence>
<dbReference type="AlphaFoldDB" id="A0A937CUY1"/>
<keyword evidence="5" id="KW-0472">Membrane</keyword>
<dbReference type="CDD" id="cd06225">
    <property type="entry name" value="HAMP"/>
    <property type="match status" value="1"/>
</dbReference>
<organism evidence="8 9">
    <name type="scientific">Ramlibacter monticola</name>
    <dbReference type="NCBI Taxonomy" id="1926872"/>
    <lineage>
        <taxon>Bacteria</taxon>
        <taxon>Pseudomonadati</taxon>
        <taxon>Pseudomonadota</taxon>
        <taxon>Betaproteobacteria</taxon>
        <taxon>Burkholderiales</taxon>
        <taxon>Comamonadaceae</taxon>
        <taxon>Ramlibacter</taxon>
    </lineage>
</organism>
<dbReference type="GO" id="GO:0007165">
    <property type="term" value="P:signal transduction"/>
    <property type="evidence" value="ECO:0007669"/>
    <property type="project" value="UniProtKB-KW"/>
</dbReference>
<dbReference type="GO" id="GO:0006935">
    <property type="term" value="P:chemotaxis"/>
    <property type="evidence" value="ECO:0007669"/>
    <property type="project" value="InterPro"/>
</dbReference>
<dbReference type="PANTHER" id="PTHR43531:SF14">
    <property type="entry name" value="METHYL-ACCEPTING CHEMOTAXIS PROTEIN I-RELATED"/>
    <property type="match status" value="1"/>
</dbReference>
<dbReference type="Proteomes" id="UP000599109">
    <property type="component" value="Unassembled WGS sequence"/>
</dbReference>
<dbReference type="InterPro" id="IPR004090">
    <property type="entry name" value="Chemotax_Me-accpt_rcpt"/>
</dbReference>
<accession>A0A937CUY1</accession>
<protein>
    <submittedName>
        <fullName evidence="8">HAMP domain-containing protein</fullName>
    </submittedName>
</protein>
<keyword evidence="9" id="KW-1185">Reference proteome</keyword>
<keyword evidence="5" id="KW-1133">Transmembrane helix</keyword>
<dbReference type="GO" id="GO:0005886">
    <property type="term" value="C:plasma membrane"/>
    <property type="evidence" value="ECO:0007669"/>
    <property type="project" value="TreeGrafter"/>
</dbReference>
<sequence>MESGKREDGLAADAAMHGKDRPLAEKMDKMVDAVKAHARSEGVRVRQAAAAWSTGVQAALAGVFLVVFVASAVMSALLIRSVRRPVRQVIVAATRVAEGDLAHTVEVHGRDETGRLLESMARMTDRLRELLLDVAVRARSVADSSAQLAQGNVDLSQRTEEQACTLEETAGQTEELTSTVSQNAENARQVRELAARAAEEATRGGEVVGRVVRTMDGISASSKRIADIIGVIDGIAFQTNILALNAAVEAARAGEQGRGFAVVAAEVRSLAQRSATAAKEIKTLIVESVDQVGAGSKLVDAAGRTMQDIVASVRQVSGLVAEIAAASEEQSAGIEQVNTAISQMDQVVQHNAALVEEAAAVTASMKEQAQALLEAVGRFDLGVQQETLHGSGGMPEATVRRTAGGAGWVDRVPELALPA</sequence>
<dbReference type="EMBL" id="JAEQNE010000005">
    <property type="protein sequence ID" value="MBL0393228.1"/>
    <property type="molecule type" value="Genomic_DNA"/>
</dbReference>
<dbReference type="PRINTS" id="PR00260">
    <property type="entry name" value="CHEMTRNSDUCR"/>
</dbReference>
<dbReference type="SMART" id="SM00283">
    <property type="entry name" value="MA"/>
    <property type="match status" value="1"/>
</dbReference>
<dbReference type="SUPFAM" id="SSF58104">
    <property type="entry name" value="Methyl-accepting chemotaxis protein (MCP) signaling domain"/>
    <property type="match status" value="1"/>
</dbReference>
<feature type="domain" description="HAMP" evidence="7">
    <location>
        <begin position="80"/>
        <end position="132"/>
    </location>
</feature>
<dbReference type="Gene3D" id="1.10.287.950">
    <property type="entry name" value="Methyl-accepting chemotaxis protein"/>
    <property type="match status" value="1"/>
</dbReference>
<evidence type="ECO:0000313" key="8">
    <source>
        <dbReference type="EMBL" id="MBL0393228.1"/>
    </source>
</evidence>
<evidence type="ECO:0000256" key="1">
    <source>
        <dbReference type="ARBA" id="ARBA00004370"/>
    </source>
</evidence>
<dbReference type="InterPro" id="IPR003660">
    <property type="entry name" value="HAMP_dom"/>
</dbReference>
<dbReference type="InterPro" id="IPR004089">
    <property type="entry name" value="MCPsignal_dom"/>
</dbReference>
<dbReference type="InterPro" id="IPR051310">
    <property type="entry name" value="MCP_chemotaxis"/>
</dbReference>
<proteinExistence type="inferred from homology"/>
<dbReference type="PROSITE" id="PS50885">
    <property type="entry name" value="HAMP"/>
    <property type="match status" value="1"/>
</dbReference>
<dbReference type="GO" id="GO:0004888">
    <property type="term" value="F:transmembrane signaling receptor activity"/>
    <property type="evidence" value="ECO:0007669"/>
    <property type="project" value="InterPro"/>
</dbReference>
<evidence type="ECO:0000256" key="4">
    <source>
        <dbReference type="PROSITE-ProRule" id="PRU00284"/>
    </source>
</evidence>
<dbReference type="Pfam" id="PF00672">
    <property type="entry name" value="HAMP"/>
    <property type="match status" value="1"/>
</dbReference>
<evidence type="ECO:0000259" key="6">
    <source>
        <dbReference type="PROSITE" id="PS50111"/>
    </source>
</evidence>
<evidence type="ECO:0000259" key="7">
    <source>
        <dbReference type="PROSITE" id="PS50885"/>
    </source>
</evidence>
<keyword evidence="2" id="KW-0488">Methylation</keyword>
<evidence type="ECO:0000313" key="9">
    <source>
        <dbReference type="Proteomes" id="UP000599109"/>
    </source>
</evidence>
<dbReference type="SMART" id="SM00304">
    <property type="entry name" value="HAMP"/>
    <property type="match status" value="1"/>
</dbReference>
<dbReference type="PANTHER" id="PTHR43531">
    <property type="entry name" value="PROTEIN ICFG"/>
    <property type="match status" value="1"/>
</dbReference>